<feature type="binding site" evidence="8">
    <location>
        <position position="105"/>
    </location>
    <ligand>
        <name>Mg(2+)</name>
        <dbReference type="ChEBI" id="CHEBI:18420"/>
        <note>catalytic</note>
    </ligand>
</feature>
<dbReference type="EMBL" id="NIOJ01000046">
    <property type="protein sequence ID" value="PNT96638.1"/>
    <property type="molecule type" value="Genomic_DNA"/>
</dbReference>
<evidence type="ECO:0000259" key="9">
    <source>
        <dbReference type="PROSITE" id="PS50880"/>
    </source>
</evidence>
<feature type="site" description="Interaction with DNA" evidence="8">
    <location>
        <position position="168"/>
    </location>
</feature>
<comment type="function">
    <text evidence="8">Releases the supercoiling and torsional tension of DNA, which is introduced during the DNA replication and transcription, by transiently cleaving and rejoining one strand of the DNA duplex. Introduces a single-strand break via transesterification at a target site in duplex DNA. The scissile phosphodiester is attacked by the catalytic tyrosine of the enzyme, resulting in the formation of a DNA-(5'-phosphotyrosyl)-enzyme intermediate and the expulsion of a 3'-OH DNA strand. The free DNA strand then undergoes passage around the unbroken strand, thus removing DNA supercoils. Finally, in the religation step, the DNA 3'-OH attacks the covalent intermediate to expel the active-site tyrosine and restore the DNA phosphodiester backbone.</text>
</comment>
<evidence type="ECO:0000256" key="5">
    <source>
        <dbReference type="ARBA" id="ARBA00023029"/>
    </source>
</evidence>
<dbReference type="GO" id="GO:0006310">
    <property type="term" value="P:DNA recombination"/>
    <property type="evidence" value="ECO:0007669"/>
    <property type="project" value="TreeGrafter"/>
</dbReference>
<keyword evidence="12" id="KW-1185">Reference proteome</keyword>
<evidence type="ECO:0000259" key="10">
    <source>
        <dbReference type="PROSITE" id="PS52039"/>
    </source>
</evidence>
<dbReference type="InterPro" id="IPR000380">
    <property type="entry name" value="Topo_IA"/>
</dbReference>
<feature type="site" description="Interaction with DNA" evidence="8">
    <location>
        <position position="176"/>
    </location>
</feature>
<evidence type="ECO:0000256" key="4">
    <source>
        <dbReference type="ARBA" id="ARBA00022842"/>
    </source>
</evidence>
<dbReference type="GO" id="GO:0003917">
    <property type="term" value="F:DNA topoisomerase type I (single strand cut, ATP-independent) activity"/>
    <property type="evidence" value="ECO:0007669"/>
    <property type="project" value="UniProtKB-UniRule"/>
</dbReference>
<evidence type="ECO:0000256" key="8">
    <source>
        <dbReference type="HAMAP-Rule" id="MF_00953"/>
    </source>
</evidence>
<dbReference type="InterPro" id="IPR005738">
    <property type="entry name" value="TopoIII"/>
</dbReference>
<keyword evidence="5 8" id="KW-0799">Topoisomerase</keyword>
<evidence type="ECO:0000256" key="7">
    <source>
        <dbReference type="ARBA" id="ARBA00023235"/>
    </source>
</evidence>
<dbReference type="PROSITE" id="PS00396">
    <property type="entry name" value="TOPO_IA_1"/>
    <property type="match status" value="1"/>
</dbReference>
<dbReference type="InterPro" id="IPR023406">
    <property type="entry name" value="Topo_IA_AS"/>
</dbReference>
<dbReference type="SUPFAM" id="SSF56712">
    <property type="entry name" value="Prokaryotic type I DNA topoisomerase"/>
    <property type="match status" value="1"/>
</dbReference>
<keyword evidence="4 8" id="KW-0460">Magnesium</keyword>
<comment type="similarity">
    <text evidence="2 8">Belongs to the type IA topoisomerase family.</text>
</comment>
<dbReference type="Pfam" id="PF01751">
    <property type="entry name" value="Toprim"/>
    <property type="match status" value="1"/>
</dbReference>
<sequence>MGKILVLAEKPSVGRDIARVLNCSRNGNGCLMGDKYIVTWALGHLVTLAEPEAYGEKYKTWNLADLPMLPDKMQLVVIRETAKQFNAVKSLMMRDDVDELVIATDSGREGELVARWIMIKAGWRKPVKRLWISSQTDRAIMEGFKNLKPAQEYDNLFRSAQCRAEADWLVGLNVTRALTCKYNAQLSAGRVQTPTLAMIVERENEIRRFVPKDYWTIQAKVKGFTVHWKDKRSEQTRIFDKAYADSIITKVSGQAGTVVGVKRDAKTELPPLAYDLTELQRDANRRFGYSAKKTLSIMQRLYETHKLVTYPRTDSRYISDDIVPTLPERLKSIAVGPYAEAARSLLRSKIKVTRRLVDNSKVTDHHAIIPTEQYVNLASLNPEERNIYDLIIKRFLAVLSQPFEYEQTTVLIDAAGEYFYAKGKIVKSKGWKAVYDGEEMEYEEDDDEREQSLPEIREGETVKMASVALINGKTKPPARYTEATLLSAMEHPGKFVEDRNLRETLESTSGLGTPATRADIIEKLFDSFYVERRGREIVPTSKGIQLIGLVPEDLRSPELTAKWEQQLQLISRGKADAGKFIAEMKKFASKLVADVVAANETYRHDNLTKEKCPQCGKYLLDVNGRKGKMLVCPDRECGYRKSISILSNARCPECHKKMEIRGEGEKKAFYCVCGFKESMDAFKKRKSEQVNRKEIVKFLKQQDTKESINSALADALAELKRKL</sequence>
<dbReference type="GO" id="GO:0043597">
    <property type="term" value="C:cytoplasmic replication fork"/>
    <property type="evidence" value="ECO:0007669"/>
    <property type="project" value="TreeGrafter"/>
</dbReference>
<feature type="domain" description="Topo IA-type catalytic" evidence="10">
    <location>
        <begin position="153"/>
        <end position="592"/>
    </location>
</feature>
<dbReference type="InterPro" id="IPR013824">
    <property type="entry name" value="Topo_IA_cen_sub1"/>
</dbReference>
<evidence type="ECO:0000256" key="1">
    <source>
        <dbReference type="ARBA" id="ARBA00000213"/>
    </source>
</evidence>
<evidence type="ECO:0000256" key="2">
    <source>
        <dbReference type="ARBA" id="ARBA00009446"/>
    </source>
</evidence>
<dbReference type="InterPro" id="IPR034144">
    <property type="entry name" value="TOPRIM_TopoIII"/>
</dbReference>
<reference evidence="11 12" key="1">
    <citation type="submission" date="2017-06" db="EMBL/GenBank/DDBJ databases">
        <title>Investigating the central metabolism of Clostridium thermosuccinogenes.</title>
        <authorList>
            <person name="Koendjbiharie J.G."/>
            <person name="van Kranenburg R."/>
        </authorList>
    </citation>
    <scope>NUCLEOTIDE SEQUENCE [LARGE SCALE GENOMIC DNA]</scope>
    <source>
        <strain evidence="11 12">DSM 5806</strain>
    </source>
</reference>
<dbReference type="InterPro" id="IPR023405">
    <property type="entry name" value="Topo_IA_core_domain"/>
</dbReference>
<dbReference type="Pfam" id="PF01131">
    <property type="entry name" value="Topoisom_bac"/>
    <property type="match status" value="1"/>
</dbReference>
<comment type="caution">
    <text evidence="8">Lacks conserved residue(s) required for the propagation of feature annotation.</text>
</comment>
<feature type="active site" description="O-(5'-phospho-DNA)-tyrosine intermediate" evidence="8">
    <location>
        <position position="310"/>
    </location>
</feature>
<dbReference type="NCBIfam" id="NF005829">
    <property type="entry name" value="PRK07726.1"/>
    <property type="match status" value="1"/>
</dbReference>
<dbReference type="SMART" id="SM00493">
    <property type="entry name" value="TOPRIM"/>
    <property type="match status" value="1"/>
</dbReference>
<dbReference type="SMART" id="SM00437">
    <property type="entry name" value="TOP1Ac"/>
    <property type="match status" value="1"/>
</dbReference>
<dbReference type="GO" id="GO:0006281">
    <property type="term" value="P:DNA repair"/>
    <property type="evidence" value="ECO:0007669"/>
    <property type="project" value="TreeGrafter"/>
</dbReference>
<feature type="site" description="Interaction with DNA" evidence="8">
    <location>
        <position position="312"/>
    </location>
</feature>
<dbReference type="GO" id="GO:0003677">
    <property type="term" value="F:DNA binding"/>
    <property type="evidence" value="ECO:0007669"/>
    <property type="project" value="UniProtKB-KW"/>
</dbReference>
<dbReference type="HAMAP" id="MF_00953">
    <property type="entry name" value="Topoisom_3_prok"/>
    <property type="match status" value="1"/>
</dbReference>
<dbReference type="Gene3D" id="1.10.460.10">
    <property type="entry name" value="Topoisomerase I, domain 2"/>
    <property type="match status" value="1"/>
</dbReference>
<dbReference type="Gene3D" id="2.70.20.10">
    <property type="entry name" value="Topoisomerase I, domain 3"/>
    <property type="match status" value="1"/>
</dbReference>
<proteinExistence type="inferred from homology"/>
<accession>A0A2K2F9R2</accession>
<dbReference type="CDD" id="cd03362">
    <property type="entry name" value="TOPRIM_TopoIA_TopoIII"/>
    <property type="match status" value="1"/>
</dbReference>
<dbReference type="InterPro" id="IPR003601">
    <property type="entry name" value="Topo_IA_2"/>
</dbReference>
<feature type="region of interest" description="Interaction with DNA" evidence="8">
    <location>
        <begin position="187"/>
        <end position="192"/>
    </location>
</feature>
<keyword evidence="6 8" id="KW-0238">DNA-binding</keyword>
<dbReference type="InterPro" id="IPR006171">
    <property type="entry name" value="TOPRIM_dom"/>
</dbReference>
<keyword evidence="7 8" id="KW-0413">Isomerase</keyword>
<dbReference type="SMART" id="SM00436">
    <property type="entry name" value="TOP1Bc"/>
    <property type="match status" value="1"/>
</dbReference>
<gene>
    <name evidence="8" type="primary">topB</name>
    <name evidence="11" type="ORF">CDQ84_14765</name>
</gene>
<feature type="binding site" evidence="8">
    <location>
        <position position="9"/>
    </location>
    <ligand>
        <name>Mg(2+)</name>
        <dbReference type="ChEBI" id="CHEBI:18420"/>
        <note>catalytic</note>
    </ligand>
</feature>
<evidence type="ECO:0000256" key="6">
    <source>
        <dbReference type="ARBA" id="ARBA00023125"/>
    </source>
</evidence>
<dbReference type="Gene3D" id="3.40.50.140">
    <property type="match status" value="1"/>
</dbReference>
<organism evidence="11 12">
    <name type="scientific">Clostridium thermosuccinogenes</name>
    <dbReference type="NCBI Taxonomy" id="84032"/>
    <lineage>
        <taxon>Bacteria</taxon>
        <taxon>Bacillati</taxon>
        <taxon>Bacillota</taxon>
        <taxon>Clostridia</taxon>
        <taxon>Eubacteriales</taxon>
        <taxon>Clostridiaceae</taxon>
        <taxon>Clostridium</taxon>
    </lineage>
</organism>
<dbReference type="Proteomes" id="UP000236151">
    <property type="component" value="Unassembled WGS sequence"/>
</dbReference>
<comment type="caution">
    <text evidence="11">The sequence shown here is derived from an EMBL/GenBank/DDBJ whole genome shotgun (WGS) entry which is preliminary data.</text>
</comment>
<dbReference type="AlphaFoldDB" id="A0A2K2F9R2"/>
<evidence type="ECO:0000313" key="11">
    <source>
        <dbReference type="EMBL" id="PNT96638.1"/>
    </source>
</evidence>
<dbReference type="NCBIfam" id="TIGR01056">
    <property type="entry name" value="topB"/>
    <property type="match status" value="1"/>
</dbReference>
<dbReference type="RefSeq" id="WP_103082504.1">
    <property type="nucleotide sequence ID" value="NZ_CP021850.1"/>
</dbReference>
<dbReference type="Gene3D" id="1.10.290.10">
    <property type="entry name" value="Topoisomerase I, domain 4"/>
    <property type="match status" value="1"/>
</dbReference>
<feature type="domain" description="Toprim" evidence="9">
    <location>
        <begin position="3"/>
        <end position="136"/>
    </location>
</feature>
<protein>
    <recommendedName>
        <fullName evidence="8">DNA topoisomerase 3</fullName>
        <ecNumber evidence="8">5.6.2.1</ecNumber>
    </recommendedName>
    <alternativeName>
        <fullName evidence="8">DNA topoisomerase III</fullName>
    </alternativeName>
</protein>
<dbReference type="PANTHER" id="PTHR11390:SF21">
    <property type="entry name" value="DNA TOPOISOMERASE 3-ALPHA"/>
    <property type="match status" value="1"/>
</dbReference>
<dbReference type="PROSITE" id="PS52039">
    <property type="entry name" value="TOPO_IA_2"/>
    <property type="match status" value="1"/>
</dbReference>
<dbReference type="EC" id="5.6.2.1" evidence="8"/>
<dbReference type="PROSITE" id="PS50880">
    <property type="entry name" value="TOPRIM"/>
    <property type="match status" value="1"/>
</dbReference>
<name>A0A2K2F9R2_9CLOT</name>
<dbReference type="InterPro" id="IPR013826">
    <property type="entry name" value="Topo_IA_cen_sub3"/>
</dbReference>
<dbReference type="InterPro" id="IPR013497">
    <property type="entry name" value="Topo_IA_cen"/>
</dbReference>
<dbReference type="KEGG" id="cthd:CDO33_03885"/>
<dbReference type="OrthoDB" id="9803554at2"/>
<dbReference type="CDD" id="cd00186">
    <property type="entry name" value="TOP1Ac"/>
    <property type="match status" value="1"/>
</dbReference>
<dbReference type="GO" id="GO:0000287">
    <property type="term" value="F:magnesium ion binding"/>
    <property type="evidence" value="ECO:0007669"/>
    <property type="project" value="UniProtKB-UniRule"/>
</dbReference>
<feature type="site" description="Interaction with DNA" evidence="8">
    <location>
        <position position="61"/>
    </location>
</feature>
<dbReference type="InterPro" id="IPR003602">
    <property type="entry name" value="Topo_IA_DNA-bd_dom"/>
</dbReference>
<keyword evidence="3 8" id="KW-0479">Metal-binding</keyword>
<comment type="catalytic activity">
    <reaction evidence="1 8">
        <text>ATP-independent breakage of single-stranded DNA, followed by passage and rejoining.</text>
        <dbReference type="EC" id="5.6.2.1"/>
    </reaction>
</comment>
<dbReference type="GO" id="GO:0006265">
    <property type="term" value="P:DNA topological change"/>
    <property type="evidence" value="ECO:0007669"/>
    <property type="project" value="UniProtKB-UniRule"/>
</dbReference>
<evidence type="ECO:0000313" key="12">
    <source>
        <dbReference type="Proteomes" id="UP000236151"/>
    </source>
</evidence>
<dbReference type="InterPro" id="IPR013825">
    <property type="entry name" value="Topo_IA_cen_sub2"/>
</dbReference>
<comment type="cofactor">
    <cofactor evidence="8">
        <name>Mg(2+)</name>
        <dbReference type="ChEBI" id="CHEBI:18420"/>
    </cofactor>
</comment>
<evidence type="ECO:0000256" key="3">
    <source>
        <dbReference type="ARBA" id="ARBA00022723"/>
    </source>
</evidence>
<dbReference type="PRINTS" id="PR00417">
    <property type="entry name" value="PRTPISMRASEI"/>
</dbReference>
<dbReference type="PANTHER" id="PTHR11390">
    <property type="entry name" value="PROKARYOTIC DNA TOPOISOMERASE"/>
    <property type="match status" value="1"/>
</dbReference>